<keyword evidence="3" id="KW-1185">Reference proteome</keyword>
<gene>
    <name evidence="2" type="ORF">FB391_3433</name>
</gene>
<protein>
    <submittedName>
        <fullName evidence="2">Uncharacterized protein</fullName>
    </submittedName>
</protein>
<dbReference type="AlphaFoldDB" id="A0A543EFE0"/>
<comment type="caution">
    <text evidence="2">The sequence shown here is derived from an EMBL/GenBank/DDBJ whole genome shotgun (WGS) entry which is preliminary data.</text>
</comment>
<dbReference type="Proteomes" id="UP000320235">
    <property type="component" value="Unassembled WGS sequence"/>
</dbReference>
<evidence type="ECO:0000313" key="2">
    <source>
        <dbReference type="EMBL" id="TQM20297.1"/>
    </source>
</evidence>
<evidence type="ECO:0000313" key="3">
    <source>
        <dbReference type="Proteomes" id="UP000320235"/>
    </source>
</evidence>
<name>A0A543EFE0_9MICO</name>
<dbReference type="RefSeq" id="WP_141896279.1">
    <property type="nucleotide sequence ID" value="NZ_BAABLH010000006.1"/>
</dbReference>
<sequence>MSAVTGHDGPSRHDRRAAADYERAHVAQGAQLTPITAEEVEWFDRLTPSQLDVLYQHLVEATAPAVGRARTPHAEAADPEAGPPSGTPVRRTLGERVLDVVGRIVDALAAGSVAGAVAAGLVTAAPTPYAEDRVIYPFFWWYGYWAGTTQAWEDPRYSRKDSDEPPS</sequence>
<accession>A0A543EFE0</accession>
<reference evidence="2 3" key="1">
    <citation type="submission" date="2019-06" db="EMBL/GenBank/DDBJ databases">
        <title>Sequencing the genomes of 1000 actinobacteria strains.</title>
        <authorList>
            <person name="Klenk H.-P."/>
        </authorList>
    </citation>
    <scope>NUCLEOTIDE SEQUENCE [LARGE SCALE GENOMIC DNA]</scope>
    <source>
        <strain evidence="2 3">DSM 105492</strain>
    </source>
</reference>
<evidence type="ECO:0000256" key="1">
    <source>
        <dbReference type="SAM" id="MobiDB-lite"/>
    </source>
</evidence>
<proteinExistence type="predicted"/>
<feature type="region of interest" description="Disordered" evidence="1">
    <location>
        <begin position="67"/>
        <end position="90"/>
    </location>
</feature>
<organism evidence="2 3">
    <name type="scientific">Microbacterium kyungheense</name>
    <dbReference type="NCBI Taxonomy" id="1263636"/>
    <lineage>
        <taxon>Bacteria</taxon>
        <taxon>Bacillati</taxon>
        <taxon>Actinomycetota</taxon>
        <taxon>Actinomycetes</taxon>
        <taxon>Micrococcales</taxon>
        <taxon>Microbacteriaceae</taxon>
        <taxon>Microbacterium</taxon>
    </lineage>
</organism>
<dbReference type="EMBL" id="VFPE01000006">
    <property type="protein sequence ID" value="TQM20297.1"/>
    <property type="molecule type" value="Genomic_DNA"/>
</dbReference>